<dbReference type="EMBL" id="CM001253">
    <property type="protein sequence ID" value="EHH15749.1"/>
    <property type="molecule type" value="Genomic_DNA"/>
</dbReference>
<dbReference type="AlphaFoldDB" id="F6T5Z9"/>
<protein>
    <submittedName>
        <fullName evidence="1">Uncharacterized protein</fullName>
    </submittedName>
</protein>
<organism evidence="1">
    <name type="scientific">Macaca mulatta</name>
    <name type="common">Rhesus macaque</name>
    <dbReference type="NCBI Taxonomy" id="9544"/>
    <lineage>
        <taxon>Eukaryota</taxon>
        <taxon>Metazoa</taxon>
        <taxon>Chordata</taxon>
        <taxon>Craniata</taxon>
        <taxon>Vertebrata</taxon>
        <taxon>Euteleostomi</taxon>
        <taxon>Mammalia</taxon>
        <taxon>Eutheria</taxon>
        <taxon>Euarchontoglires</taxon>
        <taxon>Primates</taxon>
        <taxon>Haplorrhini</taxon>
        <taxon>Catarrhini</taxon>
        <taxon>Cercopithecidae</taxon>
        <taxon>Cercopithecinae</taxon>
        <taxon>Macaca</taxon>
    </lineage>
</organism>
<dbReference type="Proteomes" id="UP000013456">
    <property type="component" value="Chromosome 1"/>
</dbReference>
<reference evidence="1" key="1">
    <citation type="journal article" date="2011" name="Nat. Biotechnol.">
        <title>Genome sequencing and comparison of two nonhuman primate animal models, the cynomolgus and Chinese rhesus macaques.</title>
        <authorList>
            <person name="Yan G."/>
            <person name="Zhang G."/>
            <person name="Fang X."/>
            <person name="Zhang Y."/>
            <person name="Li C."/>
            <person name="Ling F."/>
            <person name="Cooper D.N."/>
            <person name="Li Q."/>
            <person name="Li Y."/>
            <person name="van Gool A.J."/>
            <person name="Du H."/>
            <person name="Chen J."/>
            <person name="Chen R."/>
            <person name="Zhang P."/>
            <person name="Huang Z."/>
            <person name="Thompson J.R."/>
            <person name="Meng Y."/>
            <person name="Bai Y."/>
            <person name="Wang J."/>
            <person name="Zhuo M."/>
            <person name="Wang T."/>
            <person name="Huang Y."/>
            <person name="Wei L."/>
            <person name="Li J."/>
            <person name="Wang Z."/>
            <person name="Hu H."/>
            <person name="Yang P."/>
            <person name="Le L."/>
            <person name="Stenson P.D."/>
            <person name="Li B."/>
            <person name="Liu X."/>
            <person name="Ball E.V."/>
            <person name="An N."/>
            <person name="Huang Q."/>
            <person name="Zhang Y."/>
            <person name="Fan W."/>
            <person name="Zhang X."/>
            <person name="Li Y."/>
            <person name="Wang W."/>
            <person name="Katze M.G."/>
            <person name="Su B."/>
            <person name="Nielsen R."/>
            <person name="Yang H."/>
            <person name="Wang J."/>
            <person name="Wang X."/>
            <person name="Wang J."/>
        </authorList>
    </citation>
    <scope>NUCLEOTIDE SEQUENCE [LARGE SCALE GENOMIC DNA]</scope>
    <source>
        <strain evidence="1">CR-5</strain>
    </source>
</reference>
<name>F6T5Z9_MACMU</name>
<dbReference type="HOGENOM" id="CLU_3207433_0_0_1"/>
<evidence type="ECO:0000313" key="1">
    <source>
        <dbReference type="EMBL" id="EHH15749.1"/>
    </source>
</evidence>
<accession>F6T5Z9</accession>
<gene>
    <name evidence="1" type="ORF">EGK_01882</name>
</gene>
<sequence length="45" mass="4743">MVRPSGLLYDIPGDSGVKRTSASQRGAAKTVCFPCLEVLAASYLL</sequence>
<proteinExistence type="predicted"/>